<accession>A0A553S7C2</accession>
<dbReference type="RefSeq" id="WP_049222169.1">
    <property type="nucleotide sequence ID" value="NZ_CP024590.1"/>
</dbReference>
<sequence>MEKALLVVHHYISKKADDWGFIATDYATADMLKNISNLYPDYDWHPATLAQARQLLREIDIDLLLLVPILKDHIAELNAYPHVEVDYLRADEYGKISKSPFSFMRKEPFK</sequence>
<protein>
    <submittedName>
        <fullName evidence="1">Uncharacterized protein</fullName>
    </submittedName>
</protein>
<name>A0A553S7C2_ENTAV</name>
<reference evidence="1 2" key="1">
    <citation type="submission" date="2017-10" db="EMBL/GenBank/DDBJ databases">
        <title>FDA dAtabase for Regulatory Grade micrObial Sequences (FDA-ARGOS): Supporting development and validation of Infectious Disease Dx tests.</title>
        <authorList>
            <person name="Campos J."/>
            <person name="Goldberg B."/>
            <person name="Tallon L.J."/>
            <person name="Sadzewicz L."/>
            <person name="Sengamalay N."/>
            <person name="Ott S."/>
            <person name="Godinez A."/>
            <person name="Nagaraj S."/>
            <person name="Vyas G."/>
            <person name="Aluvathingal J."/>
            <person name="Nadendla S."/>
            <person name="Geyer C."/>
            <person name="Nandy P."/>
            <person name="Hobson J."/>
            <person name="Sichtig H."/>
        </authorList>
    </citation>
    <scope>NUCLEOTIDE SEQUENCE [LARGE SCALE GENOMIC DNA]</scope>
    <source>
        <strain evidence="1 2">FDAARGOS_185</strain>
    </source>
</reference>
<organism evidence="1 2">
    <name type="scientific">Enterococcus avium</name>
    <name type="common">Streptococcus avium</name>
    <dbReference type="NCBI Taxonomy" id="33945"/>
    <lineage>
        <taxon>Bacteria</taxon>
        <taxon>Bacillati</taxon>
        <taxon>Bacillota</taxon>
        <taxon>Bacilli</taxon>
        <taxon>Lactobacillales</taxon>
        <taxon>Enterococcaceae</taxon>
        <taxon>Enterococcus</taxon>
    </lineage>
</organism>
<gene>
    <name evidence="1" type="ORF">AUF17_01870</name>
</gene>
<dbReference type="AlphaFoldDB" id="A0A553S7C2"/>
<evidence type="ECO:0000313" key="2">
    <source>
        <dbReference type="Proteomes" id="UP000316316"/>
    </source>
</evidence>
<dbReference type="Proteomes" id="UP000316316">
    <property type="component" value="Unassembled WGS sequence"/>
</dbReference>
<dbReference type="EMBL" id="PDXQ01000001">
    <property type="protein sequence ID" value="TRZ32894.1"/>
    <property type="molecule type" value="Genomic_DNA"/>
</dbReference>
<evidence type="ECO:0000313" key="1">
    <source>
        <dbReference type="EMBL" id="TRZ32894.1"/>
    </source>
</evidence>
<comment type="caution">
    <text evidence="1">The sequence shown here is derived from an EMBL/GenBank/DDBJ whole genome shotgun (WGS) entry which is preliminary data.</text>
</comment>
<proteinExistence type="predicted"/>